<gene>
    <name evidence="2" type="ORF">ABG768_019791</name>
</gene>
<dbReference type="EMBL" id="JAWDJR010000003">
    <property type="protein sequence ID" value="KAK9978017.1"/>
    <property type="molecule type" value="Genomic_DNA"/>
</dbReference>
<reference evidence="2 3" key="1">
    <citation type="submission" date="2024-05" db="EMBL/GenBank/DDBJ databases">
        <title>A high-quality chromosomal-level genome assembly of Topmouth culter (Culter alburnus).</title>
        <authorList>
            <person name="Zhao H."/>
        </authorList>
    </citation>
    <scope>NUCLEOTIDE SEQUENCE [LARGE SCALE GENOMIC DNA]</scope>
    <source>
        <strain evidence="2">CATC2023</strain>
        <tissue evidence="2">Muscle</tissue>
    </source>
</reference>
<evidence type="ECO:0000256" key="1">
    <source>
        <dbReference type="SAM" id="MobiDB-lite"/>
    </source>
</evidence>
<accession>A0AAW2AXF6</accession>
<dbReference type="Proteomes" id="UP001479290">
    <property type="component" value="Unassembled WGS sequence"/>
</dbReference>
<feature type="compositionally biased region" description="Polar residues" evidence="1">
    <location>
        <begin position="84"/>
        <end position="93"/>
    </location>
</feature>
<dbReference type="AlphaFoldDB" id="A0AAW2AXF6"/>
<feature type="region of interest" description="Disordered" evidence="1">
    <location>
        <begin position="1"/>
        <end position="113"/>
    </location>
</feature>
<feature type="compositionally biased region" description="Polar residues" evidence="1">
    <location>
        <begin position="29"/>
        <end position="45"/>
    </location>
</feature>
<organism evidence="2 3">
    <name type="scientific">Culter alburnus</name>
    <name type="common">Topmouth culter</name>
    <dbReference type="NCBI Taxonomy" id="194366"/>
    <lineage>
        <taxon>Eukaryota</taxon>
        <taxon>Metazoa</taxon>
        <taxon>Chordata</taxon>
        <taxon>Craniata</taxon>
        <taxon>Vertebrata</taxon>
        <taxon>Euteleostomi</taxon>
        <taxon>Actinopterygii</taxon>
        <taxon>Neopterygii</taxon>
        <taxon>Teleostei</taxon>
        <taxon>Ostariophysi</taxon>
        <taxon>Cypriniformes</taxon>
        <taxon>Xenocyprididae</taxon>
        <taxon>Xenocypridinae</taxon>
        <taxon>Culter</taxon>
    </lineage>
</organism>
<sequence>MTNLLSTVAPAPVNPPTAQVGLSACSAVPPTSRSCTFRSPRQAPSSPADRDRKSASTPGSIEPIEPVPSKARNSTRWRGRRPATPSTGASTDPPTRPGPGLSCTSPASSTRRK</sequence>
<evidence type="ECO:0000313" key="2">
    <source>
        <dbReference type="EMBL" id="KAK9978017.1"/>
    </source>
</evidence>
<protein>
    <submittedName>
        <fullName evidence="2">Uncharacterized protein</fullName>
    </submittedName>
</protein>
<comment type="caution">
    <text evidence="2">The sequence shown here is derived from an EMBL/GenBank/DDBJ whole genome shotgun (WGS) entry which is preliminary data.</text>
</comment>
<proteinExistence type="predicted"/>
<keyword evidence="3" id="KW-1185">Reference proteome</keyword>
<feature type="non-terminal residue" evidence="2">
    <location>
        <position position="113"/>
    </location>
</feature>
<name>A0AAW2AXF6_CULAL</name>
<evidence type="ECO:0000313" key="3">
    <source>
        <dbReference type="Proteomes" id="UP001479290"/>
    </source>
</evidence>
<feature type="compositionally biased region" description="Polar residues" evidence="1">
    <location>
        <begin position="102"/>
        <end position="113"/>
    </location>
</feature>